<dbReference type="Gene3D" id="2.60.120.10">
    <property type="entry name" value="Jelly Rolls"/>
    <property type="match status" value="1"/>
</dbReference>
<dbReference type="Proteomes" id="UP000597668">
    <property type="component" value="Unassembled WGS sequence"/>
</dbReference>
<keyword evidence="4" id="KW-1185">Reference proteome</keyword>
<dbReference type="RefSeq" id="WP_186487611.1">
    <property type="nucleotide sequence ID" value="NZ_JACOGI010000001.1"/>
</dbReference>
<gene>
    <name evidence="3" type="ORF">H8K20_04555</name>
</gene>
<dbReference type="Gene3D" id="1.10.260.40">
    <property type="entry name" value="lambda repressor-like DNA-binding domains"/>
    <property type="match status" value="1"/>
</dbReference>
<dbReference type="GO" id="GO:0005829">
    <property type="term" value="C:cytosol"/>
    <property type="evidence" value="ECO:0007669"/>
    <property type="project" value="TreeGrafter"/>
</dbReference>
<dbReference type="InterPro" id="IPR010982">
    <property type="entry name" value="Lambda_DNA-bd_dom_sf"/>
</dbReference>
<accession>A0A8J6LUF0</accession>
<dbReference type="SUPFAM" id="SSF47413">
    <property type="entry name" value="lambda repressor-like DNA-binding domains"/>
    <property type="match status" value="1"/>
</dbReference>
<dbReference type="Pfam" id="PF13560">
    <property type="entry name" value="HTH_31"/>
    <property type="match status" value="1"/>
</dbReference>
<dbReference type="AlphaFoldDB" id="A0A8J6LUF0"/>
<dbReference type="Pfam" id="PF07883">
    <property type="entry name" value="Cupin_2"/>
    <property type="match status" value="1"/>
</dbReference>
<protein>
    <submittedName>
        <fullName evidence="3">Helix-turn-helix transcriptional regulator</fullName>
    </submittedName>
</protein>
<dbReference type="SUPFAM" id="SSF51182">
    <property type="entry name" value="RmlC-like cupins"/>
    <property type="match status" value="1"/>
</dbReference>
<name>A0A8J6LUF0_9FIRM</name>
<evidence type="ECO:0000259" key="2">
    <source>
        <dbReference type="PROSITE" id="PS50943"/>
    </source>
</evidence>
<proteinExistence type="predicted"/>
<dbReference type="CDD" id="cd00093">
    <property type="entry name" value="HTH_XRE"/>
    <property type="match status" value="1"/>
</dbReference>
<evidence type="ECO:0000313" key="4">
    <source>
        <dbReference type="Proteomes" id="UP000597668"/>
    </source>
</evidence>
<dbReference type="SMART" id="SM00530">
    <property type="entry name" value="HTH_XRE"/>
    <property type="match status" value="1"/>
</dbReference>
<dbReference type="CDD" id="cd02209">
    <property type="entry name" value="cupin_XRE_C"/>
    <property type="match status" value="1"/>
</dbReference>
<dbReference type="InterPro" id="IPR001387">
    <property type="entry name" value="Cro/C1-type_HTH"/>
</dbReference>
<dbReference type="InterPro" id="IPR014710">
    <property type="entry name" value="RmlC-like_jellyroll"/>
</dbReference>
<sequence length="193" mass="21509">MDSKIAEIAMRIRVMREILGITIEEMAQKTGKTAAEYARLEDGEEDFAVTFLNKCADIFGVDVIELLTGERPKLNIYTIVRRDKGLPIERRSGFEYLHKAHLFRSKLSEPLYVTAPYEEGTEDGPISMSTHKGQEFDFVLKGSLKVEVDGHTTILNEGDSIYYDSSYPHGMIAVGGQDCTFLAIVIHGGSGEK</sequence>
<comment type="caution">
    <text evidence="3">The sequence shown here is derived from an EMBL/GenBank/DDBJ whole genome shotgun (WGS) entry which is preliminary data.</text>
</comment>
<dbReference type="GO" id="GO:0003700">
    <property type="term" value="F:DNA-binding transcription factor activity"/>
    <property type="evidence" value="ECO:0007669"/>
    <property type="project" value="TreeGrafter"/>
</dbReference>
<feature type="domain" description="HTH cro/C1-type" evidence="2">
    <location>
        <begin position="12"/>
        <end position="66"/>
    </location>
</feature>
<dbReference type="GO" id="GO:0003677">
    <property type="term" value="F:DNA binding"/>
    <property type="evidence" value="ECO:0007669"/>
    <property type="project" value="UniProtKB-KW"/>
</dbReference>
<dbReference type="PROSITE" id="PS50943">
    <property type="entry name" value="HTH_CROC1"/>
    <property type="match status" value="1"/>
</dbReference>
<reference evidence="3" key="1">
    <citation type="submission" date="2020-08" db="EMBL/GenBank/DDBJ databases">
        <authorList>
            <person name="Liu C."/>
            <person name="Sun Q."/>
        </authorList>
    </citation>
    <scope>NUCLEOTIDE SEQUENCE</scope>
    <source>
        <strain evidence="3">NSJ-65</strain>
    </source>
</reference>
<dbReference type="PANTHER" id="PTHR46797:SF19">
    <property type="entry name" value="BLL2473 PROTEIN"/>
    <property type="match status" value="1"/>
</dbReference>
<dbReference type="InterPro" id="IPR011051">
    <property type="entry name" value="RmlC_Cupin_sf"/>
</dbReference>
<dbReference type="EMBL" id="JACOGI010000001">
    <property type="protein sequence ID" value="MBC3515670.1"/>
    <property type="molecule type" value="Genomic_DNA"/>
</dbReference>
<dbReference type="InterPro" id="IPR013096">
    <property type="entry name" value="Cupin_2"/>
</dbReference>
<evidence type="ECO:0000313" key="3">
    <source>
        <dbReference type="EMBL" id="MBC3515670.1"/>
    </source>
</evidence>
<dbReference type="PANTHER" id="PTHR46797">
    <property type="entry name" value="HTH-TYPE TRANSCRIPTIONAL REGULATOR"/>
    <property type="match status" value="1"/>
</dbReference>
<evidence type="ECO:0000256" key="1">
    <source>
        <dbReference type="ARBA" id="ARBA00023125"/>
    </source>
</evidence>
<dbReference type="InterPro" id="IPR050807">
    <property type="entry name" value="TransReg_Diox_bact_type"/>
</dbReference>
<organism evidence="3 4">
    <name type="scientific">Neobittarella massiliensis</name>
    <name type="common">ex Bilen et al. 2018</name>
    <dbReference type="NCBI Taxonomy" id="2041842"/>
    <lineage>
        <taxon>Bacteria</taxon>
        <taxon>Bacillati</taxon>
        <taxon>Bacillota</taxon>
        <taxon>Clostridia</taxon>
        <taxon>Eubacteriales</taxon>
        <taxon>Oscillospiraceae</taxon>
        <taxon>Neobittarella (ex Bilen et al. 2018)</taxon>
    </lineage>
</organism>
<keyword evidence="1" id="KW-0238">DNA-binding</keyword>